<dbReference type="RefSeq" id="XP_075078322.1">
    <property type="nucleotide sequence ID" value="XM_075222221.1"/>
</dbReference>
<accession>A0AC58S011</accession>
<gene>
    <name evidence="2" type="primary">LOC107771053</name>
</gene>
<organism evidence="1 2">
    <name type="scientific">Nicotiana tabacum</name>
    <name type="common">Common tobacco</name>
    <dbReference type="NCBI Taxonomy" id="4097"/>
    <lineage>
        <taxon>Eukaryota</taxon>
        <taxon>Viridiplantae</taxon>
        <taxon>Streptophyta</taxon>
        <taxon>Embryophyta</taxon>
        <taxon>Tracheophyta</taxon>
        <taxon>Spermatophyta</taxon>
        <taxon>Magnoliopsida</taxon>
        <taxon>eudicotyledons</taxon>
        <taxon>Gunneridae</taxon>
        <taxon>Pentapetalae</taxon>
        <taxon>asterids</taxon>
        <taxon>lamiids</taxon>
        <taxon>Solanales</taxon>
        <taxon>Solanaceae</taxon>
        <taxon>Nicotianoideae</taxon>
        <taxon>Nicotianeae</taxon>
        <taxon>Nicotiana</taxon>
    </lineage>
</organism>
<dbReference type="Proteomes" id="UP000790787">
    <property type="component" value="Chromosome 9"/>
</dbReference>
<keyword evidence="1" id="KW-1185">Reference proteome</keyword>
<evidence type="ECO:0000313" key="2">
    <source>
        <dbReference type="RefSeq" id="XP_075078322.1"/>
    </source>
</evidence>
<proteinExistence type="predicted"/>
<name>A0AC58S011_TOBAC</name>
<sequence>MVSFLFYVLLFLFLFPLHNLAQNNGRVATSTSLTATDETTPWFSPSGDFAFGFQKLQDKDQFLLCIWYANIRENTIVWHANISNPVPRGSRLQLDSQNGLILSDAQGNTIWRTDSLFGNIDHGFMNDTGNFVIMGNDSTDPLWESFRNPTDTLLPSQTLERGSFLVSQRSEANFSQGRFYLRMIDNGNLILVTQSVPSNSDYDDAYYNSQTFDETNVTNSGDKLVFEENGMMYVLKRNNQRQFLTPRSIPSASENYHRVTLNFDGVLTHYYRSRSSNRSGWNILWSQPDNICFNIFGGGIGACGYNNVCNLGTNKRPVCNCPKGYSLLDPNDTYGNCKPDSAVSCDEVGRGSPEDLYSFITVRDTDWPTSDFQKLSPSTEQDCQRFCLNDCFCAVAIYRSDSCWKKKLPLWNGRIDTSLNAKAFIKIRKGGVPPLSPGLPNPGSRQSKNWRNWAVVSSTLLGSSVLVNVVFIGVFCWGFFHVYKKKAKTFRPASHVPDSICHSFTYKELVEATNEFKDELGRGAFGIVYKGVMPICSRNVVAVKKLDRVAHETEKEFMNEVNVISQTHHKNLVRLLGYCNEGPHRLLVYEYMSNGTLASYLFGDQKPTWSQRTKVAMGIARGLAYLHEECSTQIIHCDIKPQNILLDDYYVARISDFGLSKLLRINQSRTLTNIRGTRGYVAPEWFRNSQVTVKVDVYSFGVLLLEIITCRKSLENEESYGPEAILTDWVLDCFQEGKFEALVETDTEALNDKKQLERFVMVGIWCIQEDSSMRPTMRKVTQMLDGSVEVTTPPCPYTFSTTI</sequence>
<protein>
    <submittedName>
        <fullName evidence="2">G-type lectin S-receptor-like serine/threonine-protein kinase RLK1 isoform X1</fullName>
    </submittedName>
</protein>
<reference evidence="2" key="2">
    <citation type="submission" date="2025-08" db="UniProtKB">
        <authorList>
            <consortium name="RefSeq"/>
        </authorList>
    </citation>
    <scope>IDENTIFICATION</scope>
    <source>
        <tissue evidence="2">Leaf</tissue>
    </source>
</reference>
<evidence type="ECO:0000313" key="1">
    <source>
        <dbReference type="Proteomes" id="UP000790787"/>
    </source>
</evidence>
<reference evidence="1" key="1">
    <citation type="journal article" date="2014" name="Nat. Commun.">
        <title>The tobacco genome sequence and its comparison with those of tomato and potato.</title>
        <authorList>
            <person name="Sierro N."/>
            <person name="Battey J.N."/>
            <person name="Ouadi S."/>
            <person name="Bakaher N."/>
            <person name="Bovet L."/>
            <person name="Willig A."/>
            <person name="Goepfert S."/>
            <person name="Peitsch M.C."/>
            <person name="Ivanov N.V."/>
        </authorList>
    </citation>
    <scope>NUCLEOTIDE SEQUENCE [LARGE SCALE GENOMIC DNA]</scope>
</reference>